<reference evidence="4 5" key="1">
    <citation type="submission" date="2019-09" db="EMBL/GenBank/DDBJ databases">
        <title>Bacillus ochoae sp. nov., Paenibacillus whitsoniae sp. nov., Paenibacillus spiritus sp. nov. Isolated from the Mars Exploration Rover during spacecraft assembly.</title>
        <authorList>
            <person name="Seuylemezian A."/>
            <person name="Vaishampayan P."/>
        </authorList>
    </citation>
    <scope>NUCLEOTIDE SEQUENCE [LARGE SCALE GENOMIC DNA]</scope>
    <source>
        <strain evidence="4 5">MER_111</strain>
    </source>
</reference>
<sequence>MQLADKLQMYRKQRGMSQENLADRIGVSRQAVSKWESGQSSPELDKMVALSRLFGVSVDALLKEEEAGTAEQAAPASPDGFVRQPVPETGPGMPYSSWGPSFHYEYKSRRTWFGVPLVHVNLGRGIRVAKGIVAVGTVSVGVISVGVVALGALCFGALALGLISLAGLAAGVLLGAGGIAAGTVAFGGLAVGVIAAGGLAVGLFSVGGCAIASHIAIGGYASGHIAIGDTARGAYALMPGDGNWSTIPADEVRALIEREYPRLWKPLARALTGLFR</sequence>
<dbReference type="SMART" id="SM00530">
    <property type="entry name" value="HTH_XRE"/>
    <property type="match status" value="1"/>
</dbReference>
<feature type="domain" description="HTH cro/C1-type" evidence="3">
    <location>
        <begin position="7"/>
        <end position="61"/>
    </location>
</feature>
<dbReference type="PROSITE" id="PS50943">
    <property type="entry name" value="HTH_CROC1"/>
    <property type="match status" value="1"/>
</dbReference>
<dbReference type="RefSeq" id="WP_150459334.1">
    <property type="nucleotide sequence ID" value="NZ_VYKK01000026.1"/>
</dbReference>
<proteinExistence type="predicted"/>
<dbReference type="PANTHER" id="PTHR46558:SF13">
    <property type="entry name" value="HTH-TYPE TRANSCRIPTIONAL REGULATOR IMMR"/>
    <property type="match status" value="1"/>
</dbReference>
<dbReference type="EMBL" id="VYKK01000026">
    <property type="protein sequence ID" value="KAA8998804.1"/>
    <property type="molecule type" value="Genomic_DNA"/>
</dbReference>
<keyword evidence="5" id="KW-1185">Reference proteome</keyword>
<dbReference type="OrthoDB" id="9804312at2"/>
<dbReference type="SUPFAM" id="SSF47413">
    <property type="entry name" value="lambda repressor-like DNA-binding domains"/>
    <property type="match status" value="1"/>
</dbReference>
<dbReference type="InterPro" id="IPR010982">
    <property type="entry name" value="Lambda_DNA-bd_dom_sf"/>
</dbReference>
<evidence type="ECO:0000259" key="3">
    <source>
        <dbReference type="PROSITE" id="PS50943"/>
    </source>
</evidence>
<dbReference type="Proteomes" id="UP000367750">
    <property type="component" value="Unassembled WGS sequence"/>
</dbReference>
<feature type="transmembrane region" description="Helical" evidence="2">
    <location>
        <begin position="132"/>
        <end position="152"/>
    </location>
</feature>
<dbReference type="AlphaFoldDB" id="A0A5J5FXE7"/>
<dbReference type="CDD" id="cd00093">
    <property type="entry name" value="HTH_XRE"/>
    <property type="match status" value="1"/>
</dbReference>
<dbReference type="GO" id="GO:0003677">
    <property type="term" value="F:DNA binding"/>
    <property type="evidence" value="ECO:0007669"/>
    <property type="project" value="UniProtKB-KW"/>
</dbReference>
<keyword evidence="1" id="KW-0238">DNA-binding</keyword>
<dbReference type="Pfam" id="PF01381">
    <property type="entry name" value="HTH_3"/>
    <property type="match status" value="1"/>
</dbReference>
<organism evidence="4 5">
    <name type="scientific">Paenibacillus spiritus</name>
    <dbReference type="NCBI Taxonomy" id="2496557"/>
    <lineage>
        <taxon>Bacteria</taxon>
        <taxon>Bacillati</taxon>
        <taxon>Bacillota</taxon>
        <taxon>Bacilli</taxon>
        <taxon>Bacillales</taxon>
        <taxon>Paenibacillaceae</taxon>
        <taxon>Paenibacillus</taxon>
    </lineage>
</organism>
<feature type="transmembrane region" description="Helical" evidence="2">
    <location>
        <begin position="184"/>
        <end position="206"/>
    </location>
</feature>
<gene>
    <name evidence="4" type="ORF">F4V43_16385</name>
</gene>
<accession>A0A5J5FXE7</accession>
<evidence type="ECO:0000256" key="1">
    <source>
        <dbReference type="ARBA" id="ARBA00023125"/>
    </source>
</evidence>
<evidence type="ECO:0000313" key="4">
    <source>
        <dbReference type="EMBL" id="KAA8998804.1"/>
    </source>
</evidence>
<keyword evidence="2" id="KW-1133">Transmembrane helix</keyword>
<evidence type="ECO:0000313" key="5">
    <source>
        <dbReference type="Proteomes" id="UP000367750"/>
    </source>
</evidence>
<keyword evidence="2" id="KW-0472">Membrane</keyword>
<name>A0A5J5FXE7_9BACL</name>
<evidence type="ECO:0000256" key="2">
    <source>
        <dbReference type="SAM" id="Phobius"/>
    </source>
</evidence>
<keyword evidence="2" id="KW-0812">Transmembrane</keyword>
<comment type="caution">
    <text evidence="4">The sequence shown here is derived from an EMBL/GenBank/DDBJ whole genome shotgun (WGS) entry which is preliminary data.</text>
</comment>
<feature type="transmembrane region" description="Helical" evidence="2">
    <location>
        <begin position="158"/>
        <end position="177"/>
    </location>
</feature>
<protein>
    <submittedName>
        <fullName evidence="4">Helix-turn-helix transcriptional regulator</fullName>
    </submittedName>
</protein>
<dbReference type="InterPro" id="IPR001387">
    <property type="entry name" value="Cro/C1-type_HTH"/>
</dbReference>
<dbReference type="Gene3D" id="1.10.260.40">
    <property type="entry name" value="lambda repressor-like DNA-binding domains"/>
    <property type="match status" value="1"/>
</dbReference>
<dbReference type="PANTHER" id="PTHR46558">
    <property type="entry name" value="TRACRIPTIONAL REGULATORY PROTEIN-RELATED-RELATED"/>
    <property type="match status" value="1"/>
</dbReference>